<reference evidence="2" key="1">
    <citation type="journal article" date="2023" name="Mol. Phylogenet. Evol.">
        <title>Genome-scale phylogeny and comparative genomics of the fungal order Sordariales.</title>
        <authorList>
            <person name="Hensen N."/>
            <person name="Bonometti L."/>
            <person name="Westerberg I."/>
            <person name="Brannstrom I.O."/>
            <person name="Guillou S."/>
            <person name="Cros-Aarteil S."/>
            <person name="Calhoun S."/>
            <person name="Haridas S."/>
            <person name="Kuo A."/>
            <person name="Mondo S."/>
            <person name="Pangilinan J."/>
            <person name="Riley R."/>
            <person name="LaButti K."/>
            <person name="Andreopoulos B."/>
            <person name="Lipzen A."/>
            <person name="Chen C."/>
            <person name="Yan M."/>
            <person name="Daum C."/>
            <person name="Ng V."/>
            <person name="Clum A."/>
            <person name="Steindorff A."/>
            <person name="Ohm R.A."/>
            <person name="Martin F."/>
            <person name="Silar P."/>
            <person name="Natvig D.O."/>
            <person name="Lalanne C."/>
            <person name="Gautier V."/>
            <person name="Ament-Velasquez S.L."/>
            <person name="Kruys A."/>
            <person name="Hutchinson M.I."/>
            <person name="Powell A.J."/>
            <person name="Barry K."/>
            <person name="Miller A.N."/>
            <person name="Grigoriev I.V."/>
            <person name="Debuchy R."/>
            <person name="Gladieux P."/>
            <person name="Hiltunen Thoren M."/>
            <person name="Johannesson H."/>
        </authorList>
    </citation>
    <scope>NUCLEOTIDE SEQUENCE</scope>
    <source>
        <strain evidence="2">PSN243</strain>
    </source>
</reference>
<dbReference type="Proteomes" id="UP001321760">
    <property type="component" value="Unassembled WGS sequence"/>
</dbReference>
<feature type="region of interest" description="Disordered" evidence="1">
    <location>
        <begin position="1"/>
        <end position="146"/>
    </location>
</feature>
<feature type="compositionally biased region" description="Polar residues" evidence="1">
    <location>
        <begin position="103"/>
        <end position="113"/>
    </location>
</feature>
<feature type="region of interest" description="Disordered" evidence="1">
    <location>
        <begin position="185"/>
        <end position="308"/>
    </location>
</feature>
<feature type="compositionally biased region" description="Low complexity" evidence="1">
    <location>
        <begin position="62"/>
        <end position="71"/>
    </location>
</feature>
<feature type="compositionally biased region" description="Pro residues" evidence="1">
    <location>
        <begin position="27"/>
        <end position="41"/>
    </location>
</feature>
<dbReference type="AlphaFoldDB" id="A0AAV9G0L4"/>
<gene>
    <name evidence="2" type="ORF">QBC34DRAFT_431779</name>
</gene>
<evidence type="ECO:0000313" key="2">
    <source>
        <dbReference type="EMBL" id="KAK4442229.1"/>
    </source>
</evidence>
<keyword evidence="3" id="KW-1185">Reference proteome</keyword>
<sequence>MADRQPPYDPNNPDSWPPHWYRFPPAQNAPPPTGPLRPPPFAIQQGYDSSRVWPAPVYPTIESSSSSSESPAPAPDPAPPADSSTTYLPGDEQRPHVIESDSENSSTRATLASSEDRSRHDSPPVAATGAVAAETRGVKRPAADELDLPRRRNCDHCGEFPCYAYRRDADTCARCYEDGIRCNPGPAVGGDWSVKIPPKNSGGGGGGGGSGGAGGTSGGAGGAGGSGLYSGGGGGGGGASGSGSTSYLGSSTTYGGGGGGSTSGTSYPSTSLYGSSSTPYGSSSTSTYGAGSSSTPYTGSSTSYTGGYGGTSGFGSSGGYGGSTGSYSGGYGGASGSSSGFGSSGGYGGSSGAGGSGDSSSEDQWERLRRNMWNEKP</sequence>
<evidence type="ECO:0000256" key="1">
    <source>
        <dbReference type="SAM" id="MobiDB-lite"/>
    </source>
</evidence>
<feature type="compositionally biased region" description="Basic and acidic residues" evidence="1">
    <location>
        <begin position="364"/>
        <end position="377"/>
    </location>
</feature>
<accession>A0AAV9G0L4</accession>
<feature type="compositionally biased region" description="Gly residues" evidence="1">
    <location>
        <begin position="325"/>
        <end position="335"/>
    </location>
</feature>
<proteinExistence type="predicted"/>
<feature type="compositionally biased region" description="Low complexity" evidence="1">
    <location>
        <begin position="263"/>
        <end position="305"/>
    </location>
</feature>
<reference evidence="2" key="2">
    <citation type="submission" date="2023-05" db="EMBL/GenBank/DDBJ databases">
        <authorList>
            <consortium name="Lawrence Berkeley National Laboratory"/>
            <person name="Steindorff A."/>
            <person name="Hensen N."/>
            <person name="Bonometti L."/>
            <person name="Westerberg I."/>
            <person name="Brannstrom I.O."/>
            <person name="Guillou S."/>
            <person name="Cros-Aarteil S."/>
            <person name="Calhoun S."/>
            <person name="Haridas S."/>
            <person name="Kuo A."/>
            <person name="Mondo S."/>
            <person name="Pangilinan J."/>
            <person name="Riley R."/>
            <person name="Labutti K."/>
            <person name="Andreopoulos B."/>
            <person name="Lipzen A."/>
            <person name="Chen C."/>
            <person name="Yanf M."/>
            <person name="Daum C."/>
            <person name="Ng V."/>
            <person name="Clum A."/>
            <person name="Ohm R."/>
            <person name="Martin F."/>
            <person name="Silar P."/>
            <person name="Natvig D."/>
            <person name="Lalanne C."/>
            <person name="Gautier V."/>
            <person name="Ament-Velasquez S.L."/>
            <person name="Kruys A."/>
            <person name="Hutchinson M.I."/>
            <person name="Powell A.J."/>
            <person name="Barry K."/>
            <person name="Miller A.N."/>
            <person name="Grigoriev I.V."/>
            <person name="Debuchy R."/>
            <person name="Gladieux P."/>
            <person name="Thoren M.H."/>
            <person name="Johannesson H."/>
        </authorList>
    </citation>
    <scope>NUCLEOTIDE SEQUENCE</scope>
    <source>
        <strain evidence="2">PSN243</strain>
    </source>
</reference>
<feature type="compositionally biased region" description="Low complexity" evidence="1">
    <location>
        <begin position="242"/>
        <end position="253"/>
    </location>
</feature>
<feature type="compositionally biased region" description="Gly residues" evidence="1">
    <location>
        <begin position="201"/>
        <end position="241"/>
    </location>
</feature>
<feature type="compositionally biased region" description="Gly residues" evidence="1">
    <location>
        <begin position="342"/>
        <end position="357"/>
    </location>
</feature>
<protein>
    <recommendedName>
        <fullName evidence="4">Zn(2)-C6 fungal-type domain-containing protein</fullName>
    </recommendedName>
</protein>
<name>A0AAV9G0L4_9PEZI</name>
<dbReference type="EMBL" id="MU866024">
    <property type="protein sequence ID" value="KAK4442229.1"/>
    <property type="molecule type" value="Genomic_DNA"/>
</dbReference>
<comment type="caution">
    <text evidence="2">The sequence shown here is derived from an EMBL/GenBank/DDBJ whole genome shotgun (WGS) entry which is preliminary data.</text>
</comment>
<organism evidence="2 3">
    <name type="scientific">Podospora aff. communis PSN243</name>
    <dbReference type="NCBI Taxonomy" id="3040156"/>
    <lineage>
        <taxon>Eukaryota</taxon>
        <taxon>Fungi</taxon>
        <taxon>Dikarya</taxon>
        <taxon>Ascomycota</taxon>
        <taxon>Pezizomycotina</taxon>
        <taxon>Sordariomycetes</taxon>
        <taxon>Sordariomycetidae</taxon>
        <taxon>Sordariales</taxon>
        <taxon>Podosporaceae</taxon>
        <taxon>Podospora</taxon>
    </lineage>
</organism>
<feature type="region of interest" description="Disordered" evidence="1">
    <location>
        <begin position="325"/>
        <end position="377"/>
    </location>
</feature>
<evidence type="ECO:0008006" key="4">
    <source>
        <dbReference type="Google" id="ProtNLM"/>
    </source>
</evidence>
<evidence type="ECO:0000313" key="3">
    <source>
        <dbReference type="Proteomes" id="UP001321760"/>
    </source>
</evidence>